<evidence type="ECO:0000256" key="1">
    <source>
        <dbReference type="ARBA" id="ARBA00018672"/>
    </source>
</evidence>
<dbReference type="GO" id="GO:0000976">
    <property type="term" value="F:transcription cis-regulatory region binding"/>
    <property type="evidence" value="ECO:0007669"/>
    <property type="project" value="TreeGrafter"/>
</dbReference>
<dbReference type="SMART" id="SM00448">
    <property type="entry name" value="REC"/>
    <property type="match status" value="1"/>
</dbReference>
<evidence type="ECO:0000256" key="2">
    <source>
        <dbReference type="ARBA" id="ARBA00022553"/>
    </source>
</evidence>
<dbReference type="GO" id="GO:0000156">
    <property type="term" value="F:phosphorelay response regulator activity"/>
    <property type="evidence" value="ECO:0007669"/>
    <property type="project" value="TreeGrafter"/>
</dbReference>
<dbReference type="GO" id="GO:0032993">
    <property type="term" value="C:protein-DNA complex"/>
    <property type="evidence" value="ECO:0007669"/>
    <property type="project" value="TreeGrafter"/>
</dbReference>
<keyword evidence="5 9" id="KW-0238">DNA-binding</keyword>
<evidence type="ECO:0000256" key="7">
    <source>
        <dbReference type="ARBA" id="ARBA00024867"/>
    </source>
</evidence>
<gene>
    <name evidence="12" type="ORF">DFR58_12646</name>
</gene>
<dbReference type="Proteomes" id="UP000253034">
    <property type="component" value="Unassembled WGS sequence"/>
</dbReference>
<dbReference type="PROSITE" id="PS50110">
    <property type="entry name" value="RESPONSE_REGULATORY"/>
    <property type="match status" value="1"/>
</dbReference>
<dbReference type="Gene3D" id="3.40.50.2300">
    <property type="match status" value="1"/>
</dbReference>
<comment type="function">
    <text evidence="7">May play the central regulatory role in sporulation. It may be an element of the effector pathway responsible for the activation of sporulation genes in response to nutritional stress. Spo0A may act in concert with spo0H (a sigma factor) to control the expression of some genes that are critical to the sporulation process.</text>
</comment>
<evidence type="ECO:0000313" key="13">
    <source>
        <dbReference type="Proteomes" id="UP000253034"/>
    </source>
</evidence>
<dbReference type="PANTHER" id="PTHR48111:SF1">
    <property type="entry name" value="TWO-COMPONENT RESPONSE REGULATOR ORR33"/>
    <property type="match status" value="1"/>
</dbReference>
<dbReference type="SUPFAM" id="SSF46894">
    <property type="entry name" value="C-terminal effector domain of the bipartite response regulators"/>
    <property type="match status" value="1"/>
</dbReference>
<dbReference type="SUPFAM" id="SSF52172">
    <property type="entry name" value="CheY-like"/>
    <property type="match status" value="1"/>
</dbReference>
<keyword evidence="6" id="KW-0804">Transcription</keyword>
<dbReference type="Pfam" id="PF00486">
    <property type="entry name" value="Trans_reg_C"/>
    <property type="match status" value="1"/>
</dbReference>
<comment type="caution">
    <text evidence="12">The sequence shown here is derived from an EMBL/GenBank/DDBJ whole genome shotgun (WGS) entry which is preliminary data.</text>
</comment>
<dbReference type="InterPro" id="IPR001789">
    <property type="entry name" value="Sig_transdc_resp-reg_receiver"/>
</dbReference>
<feature type="DNA-binding region" description="OmpR/PhoB-type" evidence="9">
    <location>
        <begin position="133"/>
        <end position="232"/>
    </location>
</feature>
<evidence type="ECO:0000256" key="6">
    <source>
        <dbReference type="ARBA" id="ARBA00023163"/>
    </source>
</evidence>
<dbReference type="InterPro" id="IPR016032">
    <property type="entry name" value="Sig_transdc_resp-reg_C-effctor"/>
</dbReference>
<dbReference type="EMBL" id="QPJT01000026">
    <property type="protein sequence ID" value="RCX11273.1"/>
    <property type="molecule type" value="Genomic_DNA"/>
</dbReference>
<dbReference type="InterPro" id="IPR011006">
    <property type="entry name" value="CheY-like_superfamily"/>
</dbReference>
<dbReference type="Pfam" id="PF00072">
    <property type="entry name" value="Response_reg"/>
    <property type="match status" value="1"/>
</dbReference>
<evidence type="ECO:0000256" key="9">
    <source>
        <dbReference type="PROSITE-ProRule" id="PRU01091"/>
    </source>
</evidence>
<reference evidence="12 13" key="1">
    <citation type="submission" date="2018-07" db="EMBL/GenBank/DDBJ databases">
        <title>Genomic Encyclopedia of Type Strains, Phase IV (KMG-IV): sequencing the most valuable type-strain genomes for metagenomic binning, comparative biology and taxonomic classification.</title>
        <authorList>
            <person name="Goeker M."/>
        </authorList>
    </citation>
    <scope>NUCLEOTIDE SEQUENCE [LARGE SCALE GENOMIC DNA]</scope>
    <source>
        <strain evidence="12 13">DSM 27016</strain>
    </source>
</reference>
<keyword evidence="3" id="KW-0902">Two-component regulatory system</keyword>
<keyword evidence="2" id="KW-0597">Phosphoprotein</keyword>
<keyword evidence="4" id="KW-0805">Transcription regulation</keyword>
<evidence type="ECO:0000256" key="5">
    <source>
        <dbReference type="ARBA" id="ARBA00023125"/>
    </source>
</evidence>
<dbReference type="InterPro" id="IPR036388">
    <property type="entry name" value="WH-like_DNA-bd_sf"/>
</dbReference>
<dbReference type="GO" id="GO:0005829">
    <property type="term" value="C:cytosol"/>
    <property type="evidence" value="ECO:0007669"/>
    <property type="project" value="TreeGrafter"/>
</dbReference>
<dbReference type="AlphaFoldDB" id="A0A369AQH0"/>
<dbReference type="GO" id="GO:0006355">
    <property type="term" value="P:regulation of DNA-templated transcription"/>
    <property type="evidence" value="ECO:0007669"/>
    <property type="project" value="InterPro"/>
</dbReference>
<dbReference type="InterPro" id="IPR001867">
    <property type="entry name" value="OmpR/PhoB-type_DNA-bd"/>
</dbReference>
<keyword evidence="13" id="KW-1185">Reference proteome</keyword>
<feature type="domain" description="OmpR/PhoB-type" evidence="11">
    <location>
        <begin position="133"/>
        <end position="232"/>
    </location>
</feature>
<evidence type="ECO:0000313" key="12">
    <source>
        <dbReference type="EMBL" id="RCX11273.1"/>
    </source>
</evidence>
<evidence type="ECO:0000259" key="11">
    <source>
        <dbReference type="PROSITE" id="PS51755"/>
    </source>
</evidence>
<evidence type="ECO:0000256" key="8">
    <source>
        <dbReference type="PROSITE-ProRule" id="PRU00169"/>
    </source>
</evidence>
<protein>
    <recommendedName>
        <fullName evidence="1">Stage 0 sporulation protein A homolog</fullName>
    </recommendedName>
</protein>
<feature type="domain" description="Response regulatory" evidence="10">
    <location>
        <begin position="3"/>
        <end position="119"/>
    </location>
</feature>
<accession>A0A369AQH0</accession>
<dbReference type="InterPro" id="IPR039420">
    <property type="entry name" value="WalR-like"/>
</dbReference>
<sequence length="242" mass="27524">MKSVLIIDNNKNIRKMLRDDLKKKGYKVYSSDVGKKGVVKAKEKSFDIIVTEVSFPDMEQFDIIRQIRAEPSLVRTPLLAISDKSDDLSVVLALELGADDYIIKPFSFQEMAARIKSQLKFLGGVKIWNQPAMPALKYGDIVINPEEGSVCAAGNEIILNSREFEILYLLIKNKGKSLKRNFLVERVWGEITDETCDMLDICMDTIALKISQWSGYGLNILRDENSAYRIWLEPKDGEIRVQ</sequence>
<dbReference type="RefSeq" id="WP_170138211.1">
    <property type="nucleotide sequence ID" value="NZ_QPJT01000026.1"/>
</dbReference>
<comment type="caution">
    <text evidence="8">Lacks conserved residue(s) required for the propagation of feature annotation.</text>
</comment>
<dbReference type="PROSITE" id="PS51755">
    <property type="entry name" value="OMPR_PHOB"/>
    <property type="match status" value="1"/>
</dbReference>
<dbReference type="CDD" id="cd00383">
    <property type="entry name" value="trans_reg_C"/>
    <property type="match status" value="1"/>
</dbReference>
<dbReference type="Gene3D" id="1.10.10.10">
    <property type="entry name" value="Winged helix-like DNA-binding domain superfamily/Winged helix DNA-binding domain"/>
    <property type="match status" value="1"/>
</dbReference>
<organism evidence="12 13">
    <name type="scientific">Anaerobacterium chartisolvens</name>
    <dbReference type="NCBI Taxonomy" id="1297424"/>
    <lineage>
        <taxon>Bacteria</taxon>
        <taxon>Bacillati</taxon>
        <taxon>Bacillota</taxon>
        <taxon>Clostridia</taxon>
        <taxon>Eubacteriales</taxon>
        <taxon>Oscillospiraceae</taxon>
        <taxon>Anaerobacterium</taxon>
    </lineage>
</organism>
<evidence type="ECO:0000259" key="10">
    <source>
        <dbReference type="PROSITE" id="PS50110"/>
    </source>
</evidence>
<dbReference type="PANTHER" id="PTHR48111">
    <property type="entry name" value="REGULATOR OF RPOS"/>
    <property type="match status" value="1"/>
</dbReference>
<name>A0A369AQH0_9FIRM</name>
<evidence type="ECO:0000256" key="3">
    <source>
        <dbReference type="ARBA" id="ARBA00023012"/>
    </source>
</evidence>
<proteinExistence type="predicted"/>
<evidence type="ECO:0000256" key="4">
    <source>
        <dbReference type="ARBA" id="ARBA00023015"/>
    </source>
</evidence>